<sequence length="192" mass="22328">MDIYSRKIVGHEVFEAENMNNSATLIQRAVLREKCAHKPLVLHADNGSAMKGSTLYAKLDSLGITPSHSRPRVSNDNAYSESLFRTCKYHPRFPTNGFNQIEDARQWVHHFVRWYNEEHRHSQIRYVTPAQRHAGQDEDILRARHELYQQAQRANPARWSGQTCNWQPIGEVWLNPDKNLEIIQQEKTLEAA</sequence>
<feature type="domain" description="Integrase catalytic" evidence="1">
    <location>
        <begin position="1"/>
        <end position="137"/>
    </location>
</feature>
<accession>A0A2X1UIR2</accession>
<name>A0A2X1UIR2_9BURK</name>
<dbReference type="InterPro" id="IPR036397">
    <property type="entry name" value="RNaseH_sf"/>
</dbReference>
<organism evidence="2 3">
    <name type="scientific">Oligella urethralis</name>
    <dbReference type="NCBI Taxonomy" id="90245"/>
    <lineage>
        <taxon>Bacteria</taxon>
        <taxon>Pseudomonadati</taxon>
        <taxon>Pseudomonadota</taxon>
        <taxon>Betaproteobacteria</taxon>
        <taxon>Burkholderiales</taxon>
        <taxon>Alcaligenaceae</taxon>
        <taxon>Oligella</taxon>
    </lineage>
</organism>
<dbReference type="InterPro" id="IPR012337">
    <property type="entry name" value="RNaseH-like_sf"/>
</dbReference>
<evidence type="ECO:0000259" key="1">
    <source>
        <dbReference type="PROSITE" id="PS50994"/>
    </source>
</evidence>
<dbReference type="InterPro" id="IPR001584">
    <property type="entry name" value="Integrase_cat-core"/>
</dbReference>
<dbReference type="PANTHER" id="PTHR46889">
    <property type="entry name" value="TRANSPOSASE INSF FOR INSERTION SEQUENCE IS3B-RELATED"/>
    <property type="match status" value="1"/>
</dbReference>
<evidence type="ECO:0000313" key="3">
    <source>
        <dbReference type="Proteomes" id="UP000250242"/>
    </source>
</evidence>
<protein>
    <submittedName>
        <fullName evidence="2">Integrase core domain</fullName>
    </submittedName>
</protein>
<dbReference type="EMBL" id="UATH01000001">
    <property type="protein sequence ID" value="SPY07087.1"/>
    <property type="molecule type" value="Genomic_DNA"/>
</dbReference>
<proteinExistence type="predicted"/>
<dbReference type="AlphaFoldDB" id="A0A2X1UIR2"/>
<dbReference type="SUPFAM" id="SSF53098">
    <property type="entry name" value="Ribonuclease H-like"/>
    <property type="match status" value="1"/>
</dbReference>
<dbReference type="Proteomes" id="UP000250242">
    <property type="component" value="Unassembled WGS sequence"/>
</dbReference>
<dbReference type="GO" id="GO:0015074">
    <property type="term" value="P:DNA integration"/>
    <property type="evidence" value="ECO:0007669"/>
    <property type="project" value="InterPro"/>
</dbReference>
<gene>
    <name evidence="2" type="ORF">NCTC11009_00277</name>
</gene>
<reference evidence="2 3" key="1">
    <citation type="submission" date="2018-06" db="EMBL/GenBank/DDBJ databases">
        <authorList>
            <consortium name="Pathogen Informatics"/>
            <person name="Doyle S."/>
        </authorList>
    </citation>
    <scope>NUCLEOTIDE SEQUENCE [LARGE SCALE GENOMIC DNA]</scope>
    <source>
        <strain evidence="2 3">NCTC11009</strain>
    </source>
</reference>
<dbReference type="GO" id="GO:0003676">
    <property type="term" value="F:nucleic acid binding"/>
    <property type="evidence" value="ECO:0007669"/>
    <property type="project" value="InterPro"/>
</dbReference>
<dbReference type="PROSITE" id="PS50994">
    <property type="entry name" value="INTEGRASE"/>
    <property type="match status" value="1"/>
</dbReference>
<dbReference type="Pfam" id="PF13683">
    <property type="entry name" value="rve_3"/>
    <property type="match status" value="1"/>
</dbReference>
<dbReference type="Gene3D" id="3.30.420.10">
    <property type="entry name" value="Ribonuclease H-like superfamily/Ribonuclease H"/>
    <property type="match status" value="1"/>
</dbReference>
<dbReference type="PANTHER" id="PTHR46889:SF4">
    <property type="entry name" value="TRANSPOSASE INSO FOR INSERTION SEQUENCE ELEMENT IS911B-RELATED"/>
    <property type="match status" value="1"/>
</dbReference>
<dbReference type="InterPro" id="IPR050900">
    <property type="entry name" value="Transposase_IS3/IS150/IS904"/>
</dbReference>
<evidence type="ECO:0000313" key="2">
    <source>
        <dbReference type="EMBL" id="SPY07087.1"/>
    </source>
</evidence>